<name>A0ABV3M9C2_9ENTE</name>
<organism evidence="4 5">
    <name type="scientific">Enterococcus entomosocium</name>
    <dbReference type="NCBI Taxonomy" id="3034352"/>
    <lineage>
        <taxon>Bacteria</taxon>
        <taxon>Bacillati</taxon>
        <taxon>Bacillota</taxon>
        <taxon>Bacilli</taxon>
        <taxon>Lactobacillales</taxon>
        <taxon>Enterococcaceae</taxon>
        <taxon>Enterococcus</taxon>
    </lineage>
</organism>
<comment type="caution">
    <text evidence="4">The sequence shown here is derived from an EMBL/GenBank/DDBJ whole genome shotgun (WGS) entry which is preliminary data.</text>
</comment>
<evidence type="ECO:0000259" key="3">
    <source>
        <dbReference type="Pfam" id="PF05043"/>
    </source>
</evidence>
<evidence type="ECO:0000313" key="5">
    <source>
        <dbReference type="Proteomes" id="UP001554047"/>
    </source>
</evidence>
<proteinExistence type="predicted"/>
<keyword evidence="5" id="KW-1185">Reference proteome</keyword>
<gene>
    <name evidence="4" type="ORF">AB1I55_02925</name>
</gene>
<dbReference type="EMBL" id="JBFDTB010000003">
    <property type="protein sequence ID" value="MEW3465052.1"/>
    <property type="molecule type" value="Genomic_DNA"/>
</dbReference>
<keyword evidence="1" id="KW-0805">Transcription regulation</keyword>
<dbReference type="Gene3D" id="1.10.10.10">
    <property type="entry name" value="Winged helix-like DNA-binding domain superfamily/Winged helix DNA-binding domain"/>
    <property type="match status" value="1"/>
</dbReference>
<evidence type="ECO:0000256" key="1">
    <source>
        <dbReference type="ARBA" id="ARBA00023015"/>
    </source>
</evidence>
<dbReference type="InterPro" id="IPR036388">
    <property type="entry name" value="WH-like_DNA-bd_sf"/>
</dbReference>
<protein>
    <submittedName>
        <fullName evidence="4">Helix-turn-helix domain-containing protein</fullName>
    </submittedName>
</protein>
<feature type="domain" description="Mga helix-turn-helix" evidence="3">
    <location>
        <begin position="103"/>
        <end position="178"/>
    </location>
</feature>
<dbReference type="Proteomes" id="UP001554047">
    <property type="component" value="Unassembled WGS sequence"/>
</dbReference>
<reference evidence="4 5" key="1">
    <citation type="submission" date="2024-05" db="EMBL/GenBank/DDBJ databases">
        <title>Human gut microbiome strain richness.</title>
        <authorList>
            <person name="Chen-Liaw A."/>
        </authorList>
    </citation>
    <scope>NUCLEOTIDE SEQUENCE [LARGE SCALE GENOMIC DNA]</scope>
    <source>
        <strain evidence="4 5">J1100102st1_G3_J1100102_180507</strain>
    </source>
</reference>
<sequence length="513" mass="60297">MRKLAAKKKFLVRSLCLKNFQLSFVTSKSTVRWLQILSEFEKNEICSASHLAEVTSSTTRTIGKDISQINDYFCGLILITSTNQGYSFELFDYSQYEKKKASLLANEPLFILLENIFIGELKTIDEWADCLFLSKSTLSKYLQRIHEQLARFDLQLALDPLNIVGQEADIRNFFCTFFYETDSTPHTVFPPAAVQQAVTEIGRMFDKNSYHTVSFSQYTYLLYISLERFMQGKTVQINDELYHALRHSIQLMHFQRINGIIEKYFQCRLTNDELIFLFVSIITKKKLQNVIVEQKFCLSYNHWTEIRTLTNEFYQMLNVSSKKPKEDQILIESFFTSAKLKECLSTSANRNIYDVNAFIKKTFSKEFAAYREFLESSCEYHTLYSVEYLTDFCANLVIFIESVRERHWFPRKNIAFIFEGNNNIVQYIEGWSNRYFSRSHQVFYPDSGEVNAQYLEQNTIDLLVTNYAEHATEFRDIVECIVFKTIPSSSDWNRLLERINPNVTRQFALKDLF</sequence>
<dbReference type="PANTHER" id="PTHR30185:SF18">
    <property type="entry name" value="TRANSCRIPTIONAL REGULATOR MTLR"/>
    <property type="match status" value="1"/>
</dbReference>
<evidence type="ECO:0000313" key="4">
    <source>
        <dbReference type="EMBL" id="MEW3465052.1"/>
    </source>
</evidence>
<evidence type="ECO:0000256" key="2">
    <source>
        <dbReference type="ARBA" id="ARBA00023163"/>
    </source>
</evidence>
<dbReference type="PANTHER" id="PTHR30185">
    <property type="entry name" value="CRYPTIC BETA-GLUCOSIDE BGL OPERON ANTITERMINATOR"/>
    <property type="match status" value="1"/>
</dbReference>
<dbReference type="InterPro" id="IPR050661">
    <property type="entry name" value="BglG_antiterminators"/>
</dbReference>
<accession>A0ABV3M9C2</accession>
<dbReference type="Pfam" id="PF05043">
    <property type="entry name" value="Mga"/>
    <property type="match status" value="1"/>
</dbReference>
<dbReference type="InterPro" id="IPR007737">
    <property type="entry name" value="Mga_HTH"/>
</dbReference>
<keyword evidence="2" id="KW-0804">Transcription</keyword>